<dbReference type="Gene3D" id="2.40.50.140">
    <property type="entry name" value="Nucleic acid-binding proteins"/>
    <property type="match status" value="2"/>
</dbReference>
<dbReference type="AlphaFoldDB" id="A0A3L6T5Q2"/>
<proteinExistence type="predicted"/>
<evidence type="ECO:0000313" key="5">
    <source>
        <dbReference type="Proteomes" id="UP000275267"/>
    </source>
</evidence>
<dbReference type="InterPro" id="IPR031657">
    <property type="entry name" value="REPA_OB_2"/>
</dbReference>
<dbReference type="InterPro" id="IPR012340">
    <property type="entry name" value="NA-bd_OB-fold"/>
</dbReference>
<dbReference type="Pfam" id="PF16900">
    <property type="entry name" value="REPA_OB_2"/>
    <property type="match status" value="1"/>
</dbReference>
<keyword evidence="5" id="KW-1185">Reference proteome</keyword>
<organism evidence="4 5">
    <name type="scientific">Panicum miliaceum</name>
    <name type="common">Proso millet</name>
    <name type="synonym">Broomcorn millet</name>
    <dbReference type="NCBI Taxonomy" id="4540"/>
    <lineage>
        <taxon>Eukaryota</taxon>
        <taxon>Viridiplantae</taxon>
        <taxon>Streptophyta</taxon>
        <taxon>Embryophyta</taxon>
        <taxon>Tracheophyta</taxon>
        <taxon>Spermatophyta</taxon>
        <taxon>Magnoliopsida</taxon>
        <taxon>Liliopsida</taxon>
        <taxon>Poales</taxon>
        <taxon>Poaceae</taxon>
        <taxon>PACMAD clade</taxon>
        <taxon>Panicoideae</taxon>
        <taxon>Panicodae</taxon>
        <taxon>Paniceae</taxon>
        <taxon>Panicinae</taxon>
        <taxon>Panicum</taxon>
        <taxon>Panicum sect. Panicum</taxon>
    </lineage>
</organism>
<dbReference type="InterPro" id="IPR003871">
    <property type="entry name" value="RFA1B/D_OB_1st"/>
</dbReference>
<evidence type="ECO:0000259" key="2">
    <source>
        <dbReference type="Pfam" id="PF02721"/>
    </source>
</evidence>
<dbReference type="GO" id="GO:0003677">
    <property type="term" value="F:DNA binding"/>
    <property type="evidence" value="ECO:0007669"/>
    <property type="project" value="UniProtKB-KW"/>
</dbReference>
<dbReference type="PANTHER" id="PTHR47165">
    <property type="entry name" value="OS03G0429900 PROTEIN"/>
    <property type="match status" value="1"/>
</dbReference>
<dbReference type="CDD" id="cd04481">
    <property type="entry name" value="RPA1_DBD_B_like"/>
    <property type="match status" value="1"/>
</dbReference>
<dbReference type="OrthoDB" id="1931061at2759"/>
<dbReference type="STRING" id="4540.A0A3L6T5Q2"/>
<comment type="caution">
    <text evidence="4">The sequence shown here is derived from an EMBL/GenBank/DDBJ whole genome shotgun (WGS) entry which is preliminary data.</text>
</comment>
<keyword evidence="1" id="KW-0238">DNA-binding</keyword>
<evidence type="ECO:0000313" key="4">
    <source>
        <dbReference type="EMBL" id="RLN31226.1"/>
    </source>
</evidence>
<sequence>MGDVLIPSLMTGDCNDSICVRASRFWEFYDVNEETKLLHADLVLIDEEGNSIHAQIYPNAFQRFKTLIKEGNVYNLACFRVKKSNDKYKPVTNENMISLSTWTTIEKVVEISPAFPMFTYSLTPVEQVPSRVDYTEYFTDVIGIVTAISNVMTLRARGRQNDSLKRVVTILNESNASVDVVLWGERASSFPAEQIQNEGEVCPQVVIFVGTLIKKYGCIFLTSTVYPF</sequence>
<feature type="domain" description="Replication protein A 70 kDa DNA-binding subunit B/D first OB fold" evidence="2">
    <location>
        <begin position="17"/>
        <end position="107"/>
    </location>
</feature>
<dbReference type="PANTHER" id="PTHR47165:SF3">
    <property type="entry name" value="RETROTRANSPOSON-LIKE PROTEIN"/>
    <property type="match status" value="1"/>
</dbReference>
<gene>
    <name evidence="4" type="ORF">C2845_PM05G13500</name>
</gene>
<feature type="domain" description="Replication protein A OB" evidence="3">
    <location>
        <begin position="138"/>
        <end position="196"/>
    </location>
</feature>
<dbReference type="CDD" id="cd04480">
    <property type="entry name" value="RPA1_DBD_A_like"/>
    <property type="match status" value="1"/>
</dbReference>
<protein>
    <recommendedName>
        <fullName evidence="6">Replication protein A OB domain-containing protein</fullName>
    </recommendedName>
</protein>
<evidence type="ECO:0000259" key="3">
    <source>
        <dbReference type="Pfam" id="PF16900"/>
    </source>
</evidence>
<reference evidence="5" key="1">
    <citation type="journal article" date="2019" name="Nat. Commun.">
        <title>The genome of broomcorn millet.</title>
        <authorList>
            <person name="Zou C."/>
            <person name="Miki D."/>
            <person name="Li D."/>
            <person name="Tang Q."/>
            <person name="Xiao L."/>
            <person name="Rajput S."/>
            <person name="Deng P."/>
            <person name="Jia W."/>
            <person name="Huang R."/>
            <person name="Zhang M."/>
            <person name="Sun Y."/>
            <person name="Hu J."/>
            <person name="Fu X."/>
            <person name="Schnable P.S."/>
            <person name="Li F."/>
            <person name="Zhang H."/>
            <person name="Feng B."/>
            <person name="Zhu X."/>
            <person name="Liu R."/>
            <person name="Schnable J.C."/>
            <person name="Zhu J.-K."/>
            <person name="Zhang H."/>
        </authorList>
    </citation>
    <scope>NUCLEOTIDE SEQUENCE [LARGE SCALE GENOMIC DNA]</scope>
</reference>
<accession>A0A3L6T5Q2</accession>
<dbReference type="SUPFAM" id="SSF50249">
    <property type="entry name" value="Nucleic acid-binding proteins"/>
    <property type="match status" value="2"/>
</dbReference>
<evidence type="ECO:0000256" key="1">
    <source>
        <dbReference type="ARBA" id="ARBA00023125"/>
    </source>
</evidence>
<dbReference type="Proteomes" id="UP000275267">
    <property type="component" value="Unassembled WGS sequence"/>
</dbReference>
<name>A0A3L6T5Q2_PANMI</name>
<dbReference type="EMBL" id="PQIB02000003">
    <property type="protein sequence ID" value="RLN31226.1"/>
    <property type="molecule type" value="Genomic_DNA"/>
</dbReference>
<dbReference type="Pfam" id="PF02721">
    <property type="entry name" value="DUF223"/>
    <property type="match status" value="1"/>
</dbReference>
<evidence type="ECO:0008006" key="6">
    <source>
        <dbReference type="Google" id="ProtNLM"/>
    </source>
</evidence>